<dbReference type="Gramene" id="PVH38297">
    <property type="protein sequence ID" value="PVH38297"/>
    <property type="gene ID" value="PAHAL_5G221900"/>
</dbReference>
<gene>
    <name evidence="1" type="ORF">PAHAL_5G221900</name>
</gene>
<reference evidence="1" key="1">
    <citation type="submission" date="2018-04" db="EMBL/GenBank/DDBJ databases">
        <title>WGS assembly of Panicum hallii.</title>
        <authorList>
            <person name="Lovell J."/>
            <person name="Jenkins J."/>
            <person name="Lowry D."/>
            <person name="Mamidi S."/>
            <person name="Sreedasyam A."/>
            <person name="Weng X."/>
            <person name="Barry K."/>
            <person name="Bonette J."/>
            <person name="Campitelli B."/>
            <person name="Daum C."/>
            <person name="Gordon S."/>
            <person name="Gould B."/>
            <person name="Lipzen A."/>
            <person name="Macqueen A."/>
            <person name="Palacio-Mejia J."/>
            <person name="Plott C."/>
            <person name="Shakirov E."/>
            <person name="Shu S."/>
            <person name="Yoshinaga Y."/>
            <person name="Zane M."/>
            <person name="Rokhsar D."/>
            <person name="Grimwood J."/>
            <person name="Schmutz J."/>
            <person name="Juenger T."/>
        </authorList>
    </citation>
    <scope>NUCLEOTIDE SEQUENCE [LARGE SCALE GENOMIC DNA]</scope>
    <source>
        <strain evidence="1">FIL2</strain>
    </source>
</reference>
<sequence>MQQQQQVSGKEEELVFATWDCGSPLYDSFELASLHHVLESHLMVLPFPGAAAASRSRRGEKEEGVEGEQGRGGDIQGCYVLEEVVGTHAIPCHLRSLLPNLLRKSGESAAILRTSICSCASRSPSRTGAGIPTVALTTCKLLRTLPARNRRRGGQPLIAARRASTRASCRVPASPARRAFASASLLPMAVLAA</sequence>
<dbReference type="Proteomes" id="UP000243499">
    <property type="component" value="Chromosome 5"/>
</dbReference>
<name>A0A2T8IKU8_9POAL</name>
<dbReference type="EMBL" id="CM008050">
    <property type="protein sequence ID" value="PVH38297.1"/>
    <property type="molecule type" value="Genomic_DNA"/>
</dbReference>
<dbReference type="AlphaFoldDB" id="A0A2T8IKU8"/>
<dbReference type="PANTHER" id="PTHR33978">
    <property type="entry name" value="SERINE/THREONINE-KINASE"/>
    <property type="match status" value="1"/>
</dbReference>
<accession>A0A2T8IKU8</accession>
<dbReference type="PANTHER" id="PTHR33978:SF18">
    <property type="entry name" value="OS01G0656300 PROTEIN"/>
    <property type="match status" value="1"/>
</dbReference>
<protein>
    <submittedName>
        <fullName evidence="1">Uncharacterized protein</fullName>
    </submittedName>
</protein>
<proteinExistence type="predicted"/>
<organism evidence="1">
    <name type="scientific">Panicum hallii</name>
    <dbReference type="NCBI Taxonomy" id="206008"/>
    <lineage>
        <taxon>Eukaryota</taxon>
        <taxon>Viridiplantae</taxon>
        <taxon>Streptophyta</taxon>
        <taxon>Embryophyta</taxon>
        <taxon>Tracheophyta</taxon>
        <taxon>Spermatophyta</taxon>
        <taxon>Magnoliopsida</taxon>
        <taxon>Liliopsida</taxon>
        <taxon>Poales</taxon>
        <taxon>Poaceae</taxon>
        <taxon>PACMAD clade</taxon>
        <taxon>Panicoideae</taxon>
        <taxon>Panicodae</taxon>
        <taxon>Paniceae</taxon>
        <taxon>Panicinae</taxon>
        <taxon>Panicum</taxon>
        <taxon>Panicum sect. Panicum</taxon>
    </lineage>
</organism>
<evidence type="ECO:0000313" key="1">
    <source>
        <dbReference type="EMBL" id="PVH38297.1"/>
    </source>
</evidence>